<accession>A0AA39PIK8</accession>
<gene>
    <name evidence="2" type="ORF">IW261DRAFT_1417664</name>
</gene>
<feature type="transmembrane region" description="Helical" evidence="1">
    <location>
        <begin position="16"/>
        <end position="36"/>
    </location>
</feature>
<evidence type="ECO:0000313" key="3">
    <source>
        <dbReference type="Proteomes" id="UP001175227"/>
    </source>
</evidence>
<comment type="caution">
    <text evidence="2">The sequence shown here is derived from an EMBL/GenBank/DDBJ whole genome shotgun (WGS) entry which is preliminary data.</text>
</comment>
<keyword evidence="1" id="KW-1133">Transmembrane helix</keyword>
<proteinExistence type="predicted"/>
<keyword evidence="1" id="KW-0812">Transmembrane</keyword>
<dbReference type="AlphaFoldDB" id="A0AA39PIK8"/>
<organism evidence="2 3">
    <name type="scientific">Armillaria novae-zelandiae</name>
    <dbReference type="NCBI Taxonomy" id="153914"/>
    <lineage>
        <taxon>Eukaryota</taxon>
        <taxon>Fungi</taxon>
        <taxon>Dikarya</taxon>
        <taxon>Basidiomycota</taxon>
        <taxon>Agaricomycotina</taxon>
        <taxon>Agaricomycetes</taxon>
        <taxon>Agaricomycetidae</taxon>
        <taxon>Agaricales</taxon>
        <taxon>Marasmiineae</taxon>
        <taxon>Physalacriaceae</taxon>
        <taxon>Armillaria</taxon>
    </lineage>
</organism>
<reference evidence="2" key="1">
    <citation type="submission" date="2023-06" db="EMBL/GenBank/DDBJ databases">
        <authorList>
            <consortium name="Lawrence Berkeley National Laboratory"/>
            <person name="Ahrendt S."/>
            <person name="Sahu N."/>
            <person name="Indic B."/>
            <person name="Wong-Bajracharya J."/>
            <person name="Merenyi Z."/>
            <person name="Ke H.-M."/>
            <person name="Monk M."/>
            <person name="Kocsube S."/>
            <person name="Drula E."/>
            <person name="Lipzen A."/>
            <person name="Balint B."/>
            <person name="Henrissat B."/>
            <person name="Andreopoulos B."/>
            <person name="Martin F.M."/>
            <person name="Harder C.B."/>
            <person name="Rigling D."/>
            <person name="Ford K.L."/>
            <person name="Foster G.D."/>
            <person name="Pangilinan J."/>
            <person name="Papanicolaou A."/>
            <person name="Barry K."/>
            <person name="LaButti K."/>
            <person name="Viragh M."/>
            <person name="Koriabine M."/>
            <person name="Yan M."/>
            <person name="Riley R."/>
            <person name="Champramary S."/>
            <person name="Plett K.L."/>
            <person name="Tsai I.J."/>
            <person name="Slot J."/>
            <person name="Sipos G."/>
            <person name="Plett J."/>
            <person name="Nagy L.G."/>
            <person name="Grigoriev I.V."/>
        </authorList>
    </citation>
    <scope>NUCLEOTIDE SEQUENCE</scope>
    <source>
        <strain evidence="2">ICMP 16352</strain>
    </source>
</reference>
<name>A0AA39PIK8_9AGAR</name>
<keyword evidence="3" id="KW-1185">Reference proteome</keyword>
<dbReference type="EMBL" id="JAUEPR010000006">
    <property type="protein sequence ID" value="KAK0483908.1"/>
    <property type="molecule type" value="Genomic_DNA"/>
</dbReference>
<dbReference type="Proteomes" id="UP001175227">
    <property type="component" value="Unassembled WGS sequence"/>
</dbReference>
<protein>
    <submittedName>
        <fullName evidence="2">Uncharacterized protein</fullName>
    </submittedName>
</protein>
<evidence type="ECO:0000313" key="2">
    <source>
        <dbReference type="EMBL" id="KAK0483908.1"/>
    </source>
</evidence>
<sequence>MTPTDMLTADAVDASLAAFPMLIASIASFKVVNLVGTARKPCLLPRHAGRNFVWDTVNALANFVNIDVEGMFDSLEIKVLEELSKRKNGTGLAGQNWRIERHVVDDAVMSNEVAEQS</sequence>
<keyword evidence="1" id="KW-0472">Membrane</keyword>
<evidence type="ECO:0000256" key="1">
    <source>
        <dbReference type="SAM" id="Phobius"/>
    </source>
</evidence>